<dbReference type="InterPro" id="IPR023828">
    <property type="entry name" value="Peptidase_S8_Ser-AS"/>
</dbReference>
<dbReference type="GeneID" id="17293566"/>
<dbReference type="eggNOG" id="ENOG502S0KK">
    <property type="taxonomic scope" value="Eukaryota"/>
</dbReference>
<dbReference type="InterPro" id="IPR036852">
    <property type="entry name" value="Peptidase_S8/S53_dom_sf"/>
</dbReference>
<dbReference type="Gene3D" id="2.60.120.380">
    <property type="match status" value="1"/>
</dbReference>
<dbReference type="SUPFAM" id="SSF49785">
    <property type="entry name" value="Galactose-binding domain-like"/>
    <property type="match status" value="1"/>
</dbReference>
<dbReference type="InterPro" id="IPR000209">
    <property type="entry name" value="Peptidase_S8/S53_dom"/>
</dbReference>
<keyword evidence="6 8" id="KW-0720">Serine protease</keyword>
<evidence type="ECO:0000256" key="2">
    <source>
        <dbReference type="ARBA" id="ARBA00022670"/>
    </source>
</evidence>
<dbReference type="NCBIfam" id="TIGR02232">
    <property type="entry name" value="myxo_disulf_rpt"/>
    <property type="match status" value="3"/>
</dbReference>
<evidence type="ECO:0000256" key="7">
    <source>
        <dbReference type="ARBA" id="ARBA00023157"/>
    </source>
</evidence>
<dbReference type="Gene3D" id="3.40.50.200">
    <property type="entry name" value="Peptidase S8/S53 domain"/>
    <property type="match status" value="2"/>
</dbReference>
<dbReference type="RefSeq" id="XP_005823813.1">
    <property type="nucleotide sequence ID" value="XM_005823756.1"/>
</dbReference>
<comment type="similarity">
    <text evidence="1 8">Belongs to the peptidase S8 family.</text>
</comment>
<dbReference type="KEGG" id="gtt:GUITHDRAFT_116999"/>
<keyword evidence="7" id="KW-1015">Disulfide bond</keyword>
<dbReference type="PROSITE" id="PS51892">
    <property type="entry name" value="SUBTILASE"/>
    <property type="match status" value="1"/>
</dbReference>
<evidence type="ECO:0000313" key="11">
    <source>
        <dbReference type="EMBL" id="EKX36833.1"/>
    </source>
</evidence>
<reference evidence="11 13" key="1">
    <citation type="journal article" date="2012" name="Nature">
        <title>Algal genomes reveal evolutionary mosaicism and the fate of nucleomorphs.</title>
        <authorList>
            <consortium name="DOE Joint Genome Institute"/>
            <person name="Curtis B.A."/>
            <person name="Tanifuji G."/>
            <person name="Burki F."/>
            <person name="Gruber A."/>
            <person name="Irimia M."/>
            <person name="Maruyama S."/>
            <person name="Arias M.C."/>
            <person name="Ball S.G."/>
            <person name="Gile G.H."/>
            <person name="Hirakawa Y."/>
            <person name="Hopkins J.F."/>
            <person name="Kuo A."/>
            <person name="Rensing S.A."/>
            <person name="Schmutz J."/>
            <person name="Symeonidi A."/>
            <person name="Elias M."/>
            <person name="Eveleigh R.J."/>
            <person name="Herman E.K."/>
            <person name="Klute M.J."/>
            <person name="Nakayama T."/>
            <person name="Obornik M."/>
            <person name="Reyes-Prieto A."/>
            <person name="Armbrust E.V."/>
            <person name="Aves S.J."/>
            <person name="Beiko R.G."/>
            <person name="Coutinho P."/>
            <person name="Dacks J.B."/>
            <person name="Durnford D.G."/>
            <person name="Fast N.M."/>
            <person name="Green B.R."/>
            <person name="Grisdale C.J."/>
            <person name="Hempel F."/>
            <person name="Henrissat B."/>
            <person name="Hoppner M.P."/>
            <person name="Ishida K."/>
            <person name="Kim E."/>
            <person name="Koreny L."/>
            <person name="Kroth P.G."/>
            <person name="Liu Y."/>
            <person name="Malik S.B."/>
            <person name="Maier U.G."/>
            <person name="McRose D."/>
            <person name="Mock T."/>
            <person name="Neilson J.A."/>
            <person name="Onodera N.T."/>
            <person name="Poole A.M."/>
            <person name="Pritham E.J."/>
            <person name="Richards T.A."/>
            <person name="Rocap G."/>
            <person name="Roy S.W."/>
            <person name="Sarai C."/>
            <person name="Schaack S."/>
            <person name="Shirato S."/>
            <person name="Slamovits C.H."/>
            <person name="Spencer D.F."/>
            <person name="Suzuki S."/>
            <person name="Worden A.Z."/>
            <person name="Zauner S."/>
            <person name="Barry K."/>
            <person name="Bell C."/>
            <person name="Bharti A.K."/>
            <person name="Crow J.A."/>
            <person name="Grimwood J."/>
            <person name="Kramer R."/>
            <person name="Lindquist E."/>
            <person name="Lucas S."/>
            <person name="Salamov A."/>
            <person name="McFadden G.I."/>
            <person name="Lane C.E."/>
            <person name="Keeling P.J."/>
            <person name="Gray M.W."/>
            <person name="Grigoriev I.V."/>
            <person name="Archibald J.M."/>
        </authorList>
    </citation>
    <scope>NUCLEOTIDE SEQUENCE</scope>
    <source>
        <strain evidence="11 13">CCMP2712</strain>
    </source>
</reference>
<keyword evidence="3" id="KW-0732">Signal</keyword>
<dbReference type="GO" id="GO:0004252">
    <property type="term" value="F:serine-type endopeptidase activity"/>
    <property type="evidence" value="ECO:0007669"/>
    <property type="project" value="UniProtKB-UniRule"/>
</dbReference>
<feature type="compositionally biased region" description="Polar residues" evidence="9">
    <location>
        <begin position="167"/>
        <end position="177"/>
    </location>
</feature>
<sequence length="2210" mass="243346">MAALHHHTQQRSQTKLRTTVQDVPTDLELNLEASGKSHYLVRVQHPSPPNLMQALKVASGDKYLQYIPYDTYVVAMEFHMKSRVEAINGVEAVYHLPAGMKISPALNELMVKTKNMLPSNAKDVFINADPMHPEKRGNTHFHDRDPMDHPRNRFNSATQKEKHMKQTRMTNKGSSGMNFLNQADVNPSEGSKAEIEVSAPVFLEVSVSLQDDKTSTVELLKSWESFFASKTGKIAQVWAKSDNKFSIETNFQHLDLIVNYLANQAAVKYIERRMQYQTLNMHASLVVKGAYKGESIHDGLQKRGLNGTGQIVGISDTGIDFDSCFFHDAQRAVYVCNNCYMYNYGGCSLQCPSRTTHRKIISYNSFTPPPPAAFSYDSLHGHGTHVAGTVAGAASPDHSLASQYNGTAAGAKIVFDDISNTDYYLNYLPWDLYHGLYPHAYENGARVHSNSWGSGGGSYYYFTSHETDAYMYDHDDFLIVFAAGNSGPYHFSVGSPASAKNVLSVGSSMNTREAYIAHGYGEYYNLSLSMSDGMYYKLLDILPATFGLPLTDSMTPLSAPVVMQDFNNFCYINSYYLWGSRCSDLSSLLCLPVQESGRSCSADSNHSAISGTWQNNPQLVGYDYFSGHVSVEQTASCSSYSWPVPQDCVFNFNIPVYDASSTVMELIIEVGFIWYTADGFVSRVSSITVDGEYLPFDTSKIVTDCSMTMSYVHRLPATASRSIQVQVHYDPTVDPYYGACWGSNSGVIAYLLSNNRPSWDVLYDSASQTNSNYNYYSGEFHLTQVDVGMDFCILGHNSSQQLIVTRSGSIFFGSSSQLIDLPLLRVDEEAEFRPSFVAGKRFQEQGVQGYSLFVRAYTSEYSMYNEFQINLFSNRSITISFGAYGDTADYVQLMIRGFAVHSFLPRQRNSYMISNFENTARSYFRHSFTGKIILAPYISYYSGTCDEAVMASNAQFFGAVGLLLYQPYRQSEPLHLTGSSRPDVARSITIPVAGVAGLDVYNLQSLSKRQTCISGTGSLCYYEVMSGQLPVVSAERTAQSFQHTDLSYFSSRGPTFDLRNKPDIVAPGQNIFSASSDGLAQSFQCASSIGMQDSCIVEKSGTSMATPAAAGAAAIVRQYFTEGFHARGARNVSAGINPSSALVKAMIIQSGRQVRNLAISGSRLVRDRTWGYIYASEGNDWQWKQPDSSPSVEQGYGLMNLSAVLWFGNESDFTLKVLDRQQITQGASQSLCFNVVASSSFRVTLVWTDPPASMYSTSLLINNLDLLVVDQAGNLWYGNNRTGQSPDRVNNVEQITIPAAAGGLYRVIVVGSDVPQGPQSFALVVTGDFEQSTQCSGTLTCPAGCSGRGTCLQGLCTCSQGYTGFGCETTLTCGDGVVSDSEECDDGNTRSSDGCSSSCTIEDSFACEQELWPGKISRCSKCSCGCVRFTEPRGTVSSQMYPNTGSSSSCVWDIEPASLTNLQISFPKTTENANLNVDFYMCSDAACSSWNYAGWMSSTSSNLWMVGSESFSRGIRSSQPRMKIVSRSQFLLHYGPITYDVCGDGIQEGREFCDDGNTDNGDGCSSSCKKECLLSSCCHFDLSPYDLFARKFDEEVAAGANCATFSIDSSTTQTFMETELAIAPTGMQQADCPFSPTLFEPVNFQLYGSATQSELRNISSGGWNLLHPSSIGYSQSMDDSSWLLPDFGFDFCFQGVNVRARTYVSSNSYLTFFQGFSYYSGLSPSWPPVPTLFIGGSDNSVQLLLSKRVNEGGRAGLVIRFEGTASTSGVTGDPNIIWEVTFFDDNSIRTSIGRLTNSGGLSLLSDGRGGTTLLLPFREKSALKLTITDLCHVSQNSPCDLLTVTSSEGSSIVPRDRFQVFRSQSISLSFMSNVNNRTSAFPFNLSWGFKSKPTCGNGLRDWTFVIQDKRECNAEPTFIYDNMFYGYYYSPISSCSTTLRAPKTSLTQLFLIVEMDMVSFYSSTQILNVTLNGVSLPLSRPSASSYASCGSYQPVVKYKIPSSLSGPSYNISISTLYASCRYCSQTYSPSCKVFYARAYLATVDEMEECDDGNQVSRDGCDSSCRIETGGNCSTSDTEDKSFQQGPDVCMGDLSYLGSRLSVCSSWMTINGSSSFPWLWGDNLPVGYKTCKLPYTWEEILVPRMKNCSLDFKTGGLGYLMTSRFQSWFCVKHHPCAWDALNPFFCFVYDEDNRVFVPWGSNSELKLVRLS</sequence>
<feature type="domain" description="Peptidase S8/S53" evidence="10">
    <location>
        <begin position="307"/>
        <end position="536"/>
    </location>
</feature>
<proteinExistence type="inferred from homology"/>
<dbReference type="EnsemblProtists" id="EKX36833">
    <property type="protein sequence ID" value="EKX36833"/>
    <property type="gene ID" value="GUITHDRAFT_116999"/>
</dbReference>
<feature type="region of interest" description="Disordered" evidence="9">
    <location>
        <begin position="158"/>
        <end position="177"/>
    </location>
</feature>
<keyword evidence="4" id="KW-0677">Repeat</keyword>
<dbReference type="EMBL" id="JH993067">
    <property type="protein sequence ID" value="EKX36833.1"/>
    <property type="molecule type" value="Genomic_DNA"/>
</dbReference>
<evidence type="ECO:0000256" key="1">
    <source>
        <dbReference type="ARBA" id="ARBA00011073"/>
    </source>
</evidence>
<evidence type="ECO:0000313" key="12">
    <source>
        <dbReference type="EnsemblProtists" id="EKX36833"/>
    </source>
</evidence>
<dbReference type="InterPro" id="IPR051048">
    <property type="entry name" value="Peptidase_S8/S53_subtilisin"/>
</dbReference>
<feature type="active site" description="Charge relay system" evidence="8">
    <location>
        <position position="382"/>
    </location>
</feature>
<dbReference type="Gene3D" id="2.10.25.10">
    <property type="entry name" value="Laminin"/>
    <property type="match status" value="1"/>
</dbReference>
<organism evidence="11">
    <name type="scientific">Guillardia theta (strain CCMP2712)</name>
    <name type="common">Cryptophyte</name>
    <dbReference type="NCBI Taxonomy" id="905079"/>
    <lineage>
        <taxon>Eukaryota</taxon>
        <taxon>Cryptophyceae</taxon>
        <taxon>Pyrenomonadales</taxon>
        <taxon>Geminigeraceae</taxon>
        <taxon>Guillardia</taxon>
    </lineage>
</organism>
<dbReference type="PANTHER" id="PTHR43399:SF4">
    <property type="entry name" value="CELL WALL-ASSOCIATED PROTEASE"/>
    <property type="match status" value="1"/>
</dbReference>
<protein>
    <recommendedName>
        <fullName evidence="10">Peptidase S8/S53 domain-containing protein</fullName>
    </recommendedName>
</protein>
<dbReference type="PANTHER" id="PTHR43399">
    <property type="entry name" value="SUBTILISIN-RELATED"/>
    <property type="match status" value="1"/>
</dbReference>
<dbReference type="HOGENOM" id="CLU_231005_0_0_1"/>
<reference evidence="12" key="3">
    <citation type="submission" date="2015-06" db="UniProtKB">
        <authorList>
            <consortium name="EnsemblProtists"/>
        </authorList>
    </citation>
    <scope>IDENTIFICATION</scope>
</reference>
<evidence type="ECO:0000256" key="3">
    <source>
        <dbReference type="ARBA" id="ARBA00022729"/>
    </source>
</evidence>
<evidence type="ECO:0000313" key="13">
    <source>
        <dbReference type="Proteomes" id="UP000011087"/>
    </source>
</evidence>
<evidence type="ECO:0000256" key="5">
    <source>
        <dbReference type="ARBA" id="ARBA00022801"/>
    </source>
</evidence>
<accession>L1IKR3</accession>
<evidence type="ECO:0000256" key="8">
    <source>
        <dbReference type="PROSITE-ProRule" id="PRU01240"/>
    </source>
</evidence>
<keyword evidence="2 8" id="KW-0645">Protease</keyword>
<name>L1IKR3_GUITC</name>
<dbReference type="Proteomes" id="UP000011087">
    <property type="component" value="Unassembled WGS sequence"/>
</dbReference>
<dbReference type="GO" id="GO:0006508">
    <property type="term" value="P:proteolysis"/>
    <property type="evidence" value="ECO:0007669"/>
    <property type="project" value="UniProtKB-KW"/>
</dbReference>
<evidence type="ECO:0000256" key="6">
    <source>
        <dbReference type="ARBA" id="ARBA00022825"/>
    </source>
</evidence>
<gene>
    <name evidence="11" type="ORF">GUITHDRAFT_116999</name>
</gene>
<dbReference type="Pfam" id="PF13948">
    <property type="entry name" value="DUF4215"/>
    <property type="match status" value="1"/>
</dbReference>
<evidence type="ECO:0000256" key="4">
    <source>
        <dbReference type="ARBA" id="ARBA00022737"/>
    </source>
</evidence>
<dbReference type="OrthoDB" id="10256524at2759"/>
<dbReference type="InterPro" id="IPR008979">
    <property type="entry name" value="Galactose-bd-like_sf"/>
</dbReference>
<keyword evidence="5 8" id="KW-0378">Hydrolase</keyword>
<dbReference type="PROSITE" id="PS00138">
    <property type="entry name" value="SUBTILASE_SER"/>
    <property type="match status" value="1"/>
</dbReference>
<feature type="domain" description="Peptidase S8/S53" evidence="10">
    <location>
        <begin position="1042"/>
        <end position="1122"/>
    </location>
</feature>
<dbReference type="InterPro" id="IPR011936">
    <property type="entry name" value="Myxo_disulph_rpt"/>
</dbReference>
<dbReference type="PROSITE" id="PS00137">
    <property type="entry name" value="SUBTILASE_HIS"/>
    <property type="match status" value="1"/>
</dbReference>
<keyword evidence="13" id="KW-1185">Reference proteome</keyword>
<dbReference type="Pfam" id="PF23106">
    <property type="entry name" value="EGF_Teneurin"/>
    <property type="match status" value="1"/>
</dbReference>
<dbReference type="PaxDb" id="55529-EKX36833"/>
<feature type="active site" description="Charge relay system" evidence="8">
    <location>
        <position position="316"/>
    </location>
</feature>
<dbReference type="Pfam" id="PF00082">
    <property type="entry name" value="Peptidase_S8"/>
    <property type="match status" value="2"/>
</dbReference>
<reference evidence="13" key="2">
    <citation type="submission" date="2012-11" db="EMBL/GenBank/DDBJ databases">
        <authorList>
            <person name="Kuo A."/>
            <person name="Curtis B.A."/>
            <person name="Tanifuji G."/>
            <person name="Burki F."/>
            <person name="Gruber A."/>
            <person name="Irimia M."/>
            <person name="Maruyama S."/>
            <person name="Arias M.C."/>
            <person name="Ball S.G."/>
            <person name="Gile G.H."/>
            <person name="Hirakawa Y."/>
            <person name="Hopkins J.F."/>
            <person name="Rensing S.A."/>
            <person name="Schmutz J."/>
            <person name="Symeonidi A."/>
            <person name="Elias M."/>
            <person name="Eveleigh R.J."/>
            <person name="Herman E.K."/>
            <person name="Klute M.J."/>
            <person name="Nakayama T."/>
            <person name="Obornik M."/>
            <person name="Reyes-Prieto A."/>
            <person name="Armbrust E.V."/>
            <person name="Aves S.J."/>
            <person name="Beiko R.G."/>
            <person name="Coutinho P."/>
            <person name="Dacks J.B."/>
            <person name="Durnford D.G."/>
            <person name="Fast N.M."/>
            <person name="Green B.R."/>
            <person name="Grisdale C."/>
            <person name="Hempe F."/>
            <person name="Henrissat B."/>
            <person name="Hoppner M.P."/>
            <person name="Ishida K.-I."/>
            <person name="Kim E."/>
            <person name="Koreny L."/>
            <person name="Kroth P.G."/>
            <person name="Liu Y."/>
            <person name="Malik S.-B."/>
            <person name="Maier U.G."/>
            <person name="McRose D."/>
            <person name="Mock T."/>
            <person name="Neilson J.A."/>
            <person name="Onodera N.T."/>
            <person name="Poole A.M."/>
            <person name="Pritham E.J."/>
            <person name="Richards T.A."/>
            <person name="Rocap G."/>
            <person name="Roy S.W."/>
            <person name="Sarai C."/>
            <person name="Schaack S."/>
            <person name="Shirato S."/>
            <person name="Slamovits C.H."/>
            <person name="Spencer D.F."/>
            <person name="Suzuki S."/>
            <person name="Worden A.Z."/>
            <person name="Zauner S."/>
            <person name="Barry K."/>
            <person name="Bell C."/>
            <person name="Bharti A.K."/>
            <person name="Crow J.A."/>
            <person name="Grimwood J."/>
            <person name="Kramer R."/>
            <person name="Lindquist E."/>
            <person name="Lucas S."/>
            <person name="Salamov A."/>
            <person name="McFadden G.I."/>
            <person name="Lane C.E."/>
            <person name="Keeling P.J."/>
            <person name="Gray M.W."/>
            <person name="Grigoriev I.V."/>
            <person name="Archibald J.M."/>
        </authorList>
    </citation>
    <scope>NUCLEOTIDE SEQUENCE</scope>
    <source>
        <strain evidence="13">CCMP2712</strain>
    </source>
</reference>
<evidence type="ECO:0000259" key="10">
    <source>
        <dbReference type="Pfam" id="PF00082"/>
    </source>
</evidence>
<evidence type="ECO:0000256" key="9">
    <source>
        <dbReference type="SAM" id="MobiDB-lite"/>
    </source>
</evidence>
<dbReference type="InterPro" id="IPR022398">
    <property type="entry name" value="Peptidase_S8_His-AS"/>
</dbReference>
<feature type="active site" description="Charge relay system" evidence="8">
    <location>
        <position position="1103"/>
    </location>
</feature>
<dbReference type="SUPFAM" id="SSF52743">
    <property type="entry name" value="Subtilisin-like"/>
    <property type="match status" value="1"/>
</dbReference>